<dbReference type="Pfam" id="PF14765">
    <property type="entry name" value="PS-DH"/>
    <property type="match status" value="3"/>
</dbReference>
<dbReference type="Pfam" id="PF08990">
    <property type="entry name" value="Docking"/>
    <property type="match status" value="1"/>
</dbReference>
<dbReference type="PROSITE" id="PS50075">
    <property type="entry name" value="CARRIER"/>
    <property type="match status" value="4"/>
</dbReference>
<proteinExistence type="predicted"/>
<feature type="domain" description="Carrier" evidence="10">
    <location>
        <begin position="3077"/>
        <end position="3152"/>
    </location>
</feature>
<keyword evidence="4" id="KW-0597">Phosphoprotein</keyword>
<feature type="domain" description="Carrier" evidence="10">
    <location>
        <begin position="1413"/>
        <end position="1487"/>
    </location>
</feature>
<dbReference type="PROSITE" id="PS52019">
    <property type="entry name" value="PKS_MFAS_DH"/>
    <property type="match status" value="3"/>
</dbReference>
<dbReference type="SMART" id="SM00822">
    <property type="entry name" value="PKS_KR"/>
    <property type="match status" value="4"/>
</dbReference>
<dbReference type="SMART" id="SM01294">
    <property type="entry name" value="PKS_PP_betabranch"/>
    <property type="match status" value="4"/>
</dbReference>
<reference evidence="14" key="1">
    <citation type="submission" date="2018-07" db="EMBL/GenBank/DDBJ databases">
        <authorList>
            <person name="Zhao J."/>
        </authorList>
    </citation>
    <scope>NUCLEOTIDE SEQUENCE [LARGE SCALE GENOMIC DNA]</scope>
    <source>
        <strain evidence="14">GSSD-12</strain>
    </source>
</reference>
<feature type="domain" description="PKS/mFAS DH" evidence="12">
    <location>
        <begin position="4014"/>
        <end position="4276"/>
    </location>
</feature>
<dbReference type="InterPro" id="IPR014030">
    <property type="entry name" value="Ketoacyl_synth_N"/>
</dbReference>
<feature type="active site" description="Proton donor; for dehydratase activity" evidence="9">
    <location>
        <position position="5805"/>
    </location>
</feature>
<dbReference type="InterPro" id="IPR009081">
    <property type="entry name" value="PP-bd_ACP"/>
</dbReference>
<feature type="region of interest" description="C-terminal hotdog fold" evidence="9">
    <location>
        <begin position="4143"/>
        <end position="4276"/>
    </location>
</feature>
<feature type="domain" description="Carrier" evidence="10">
    <location>
        <begin position="6283"/>
        <end position="6358"/>
    </location>
</feature>
<dbReference type="InterPro" id="IPR014043">
    <property type="entry name" value="Acyl_transferase_dom"/>
</dbReference>
<feature type="region of interest" description="N-terminal hotdog fold" evidence="9">
    <location>
        <begin position="5617"/>
        <end position="5735"/>
    </location>
</feature>
<dbReference type="FunFam" id="1.10.1200.10:FF:000007">
    <property type="entry name" value="Probable polyketide synthase pks17"/>
    <property type="match status" value="2"/>
</dbReference>
<dbReference type="SMART" id="SM00825">
    <property type="entry name" value="PKS_KS"/>
    <property type="match status" value="4"/>
</dbReference>
<dbReference type="InterPro" id="IPR001227">
    <property type="entry name" value="Ac_transferase_dom_sf"/>
</dbReference>
<accession>A0A345HYZ5</accession>
<dbReference type="InterPro" id="IPR015083">
    <property type="entry name" value="NorB/c/GfsB-D-like_docking"/>
</dbReference>
<dbReference type="InterPro" id="IPR049552">
    <property type="entry name" value="PKS_DH_N"/>
</dbReference>
<evidence type="ECO:0000256" key="1">
    <source>
        <dbReference type="ARBA" id="ARBA00001957"/>
    </source>
</evidence>
<feature type="active site" description="Proton acceptor; for dehydratase activity" evidence="9">
    <location>
        <position position="2386"/>
    </location>
</feature>
<dbReference type="InterPro" id="IPR016039">
    <property type="entry name" value="Thiolase-like"/>
</dbReference>
<dbReference type="Pfam" id="PF00550">
    <property type="entry name" value="PP-binding"/>
    <property type="match status" value="4"/>
</dbReference>
<keyword evidence="3" id="KW-0596">Phosphopantetheine</keyword>
<dbReference type="KEGG" id="spad:DVK44_34020"/>
<dbReference type="CDD" id="cd00833">
    <property type="entry name" value="PKS"/>
    <property type="match status" value="4"/>
</dbReference>
<dbReference type="InterPro" id="IPR016035">
    <property type="entry name" value="Acyl_Trfase/lysoPLipase"/>
</dbReference>
<evidence type="ECO:0000256" key="4">
    <source>
        <dbReference type="ARBA" id="ARBA00022553"/>
    </source>
</evidence>
<evidence type="ECO:0000256" key="9">
    <source>
        <dbReference type="PROSITE-ProRule" id="PRU01363"/>
    </source>
</evidence>
<dbReference type="InterPro" id="IPR014031">
    <property type="entry name" value="Ketoacyl_synth_C"/>
</dbReference>
<evidence type="ECO:0000259" key="10">
    <source>
        <dbReference type="PROSITE" id="PS50075"/>
    </source>
</evidence>
<dbReference type="InterPro" id="IPR036736">
    <property type="entry name" value="ACP-like_sf"/>
</dbReference>
<feature type="region of interest" description="N-terminal hotdog fold" evidence="9">
    <location>
        <begin position="4014"/>
        <end position="4132"/>
    </location>
</feature>
<evidence type="ECO:0000256" key="5">
    <source>
        <dbReference type="ARBA" id="ARBA00022679"/>
    </source>
</evidence>
<comment type="pathway">
    <text evidence="2">Antibiotic biosynthesis.</text>
</comment>
<gene>
    <name evidence="13" type="ORF">DVK44_34020</name>
</gene>
<comment type="cofactor">
    <cofactor evidence="1">
        <name>pantetheine 4'-phosphate</name>
        <dbReference type="ChEBI" id="CHEBI:47942"/>
    </cofactor>
</comment>
<dbReference type="InterPro" id="IPR049900">
    <property type="entry name" value="PKS_mFAS_DH"/>
</dbReference>
<organism evidence="13 14">
    <name type="scientific">Streptomyces paludis</name>
    <dbReference type="NCBI Taxonomy" id="2282738"/>
    <lineage>
        <taxon>Bacteria</taxon>
        <taxon>Bacillati</taxon>
        <taxon>Actinomycetota</taxon>
        <taxon>Actinomycetes</taxon>
        <taxon>Kitasatosporales</taxon>
        <taxon>Streptomycetaceae</taxon>
        <taxon>Streptomyces</taxon>
    </lineage>
</organism>
<dbReference type="Proteomes" id="UP000253868">
    <property type="component" value="Chromosome"/>
</dbReference>
<dbReference type="Gene3D" id="6.10.140.1830">
    <property type="match status" value="1"/>
</dbReference>
<sequence length="6438" mass="671031">MDDHGQQDKVVEYLRRVTVDLRTARQRVEELELKGREPIAVVGMACRYPGGVRSPEDLWQLVVDGTDAITKFPADRGWDLDALYDADPDHLGTSYARSGGFLHDAGNFDAEFFGMSPREAMATDAQQRLLLETSWEALERAGVDPVSLRGSRVGVYAGVMYSDYRELLADDGFEGYRTNGSLPSVASGRVAYSLGLEGPAVTVDTACSSSLVTLHLAAQALRNGDCTLALAGGVTVMSTPSTFVEFSRQRGLSEDGRCKAFSDSADGTGWAEGVGMLVLERLSDAVRNGHEVLAVVRGSAVNQDGASNGLTAPNGPSQQRVIKLALASAGLKASEVDVVEGHGTGTALGDPIEAQALLATYGRDRETPLLLGSVKSNIGHTQAAAGVAGVIKMVMAMRHGVVPKSLHAGTPSSHVDWSAGAVTLAAEASAWPVVGRPRRAGVSSFGISGTNAHTILEQAPVIEPRVAVPDDAVVPWVLSGHSPVALRAQVERLAVGLAAGAHPADVGLTLAAGRAHLEHRAVFVGRDGADLVGRLTAWQGSGSVVGDGRLGVVFTGQGSQRLGMGRGLYERFPVFAGAFDAVMVELGGDVREVMWGGDGVELSRTGWAQPALFALEVALFRLVESWGVRPEVVAGHSLGEVVAAHVAGVLSLGDACRLVRARARLMDGLPVGGAMLAVSASEADVVGVLSGGVCVAVVNGPGSVVVSGDVEGVEGVAERAVELGWKCRRLSVSHAFHSPLMDPMLEEFAEVVGGLEFCEPVLRLMSGDPVNPEYWVRHVREAVRFGDAVRGMVDSGVGTFLELGPDGTLSAMIQGMAAVTTVPVLRKDLPEEESVVTALGALHADGVAVDWPAFFGPLRAARADLPTYAFQHHWYWPEPTDGEPVATDPVDTEFWDAIESEDLDGLAAGLGLTGEELSGVVPALAAWRRRRRTERDLDAVRYRETWTPLTGAVTGTPRGTWLVVVPEDADETWVSRVAGAAGPGAIRVNTPAIADADTLAAQLSIAQGAGFAGVLSLLAEDPAGLVATATLIRALTGLGSTAPIWAVTRGAVAAVEDDAVEHPEHAGVWGLARVAALEHPVGWGGVVDLPAEPDEAALTRLAALLAHPAGEEEVAIRNGGFALGRRLTPAPAGDAREWTPTGTVLITGGTGALGARVARRLAERGVARLVLVSRRGDTAPGATELRDELAASGVEVDLVAADTADRDAMAAVLAAIPDDEPLTGVVHAAGVLEDGVLTGLSAQQFETVFRAKATSALVLDELTRDHDLSVFALFSSAAGSAGNPGQANYAAANAVLDAIAQRRHALGLPGTSLAWGAWAGDGMAASAAGVGAAALDPQLALSVFEQAVVAPEPTLTVLDVRHPDVLATLLTPRPRRPLLSALPEARRFAESTAVAASGLAAELTALDEDQRLARVADVVRRAVAAVLHSLPGGVVPDREFSKLGFDSLTSVELRNRLVAVTGLSLPATLLYDYPTPAALAELLLTELLDAPVTTVTAPAAAITDEPIAIVGMACRFPDGIDSPEALWALLTEGRDAIGPFPADRGWDLDALAGDRPDHSATQLGGFLHDIAGFDAEFFEVSPREAMAMDPQQRLLLETSWEALERAGIDPLSLRGGSAGVFVGTNGQDYGGVLVGSEAGRQGYTGTGLAASVLSGRLSYALGLEGPAVTVDTACSSSLVALHWATQALRGGECSLALVGGVTLMTTPWLFVEFSRQGGLAPDGRCKAFAEDADGTGWSEGVGMLVVERLSDAVRNGHEVLAVVRGSAVNQDGASNGLTAPNGPSQQRVIRQALAGAGLEPSEVDVVEGHGTGTALGDPIEAQALLAAYGRGRETPLLLGSVKSNIGHTQAAAGVAGVIKMVMAMRHGVVPRTLHVDRPSSHVDWSAGAVTLAAEASVWPVVGRPRRAGVSSFGISGTNVHTILEQYPVSPVEVEPADIVVPWVVAGKTAAALREQVSRVVGSAGHPLDLGYSLATSRSAFEHRAVLVGRTRGELVSSVVESVVGDGRLGVVFTGQGSQRLGMGRGLYERFPVFAGAFDAVMVELGGDVREVMWGGDGVELSRTGWAQPALFALEVALFRLVESWGVRPEVVAGHSLGEVVAAHVAGVLSLGDACRLVRARARLMDGLPVGGAMLAVSASEADVVGVLSGGVCVAVVNGPGSVVVSGDVEGVEGVAERAVELGWKCRRLSVSHAFHSPLMDPMLEEFAEVVGGLEFCEPVLRLMSGDPVNPEYWVRHVREAVRFGDAVRGMVDSGVGTFLELGPDGTLSAMIQDVAEVTTVPVLRRGRDEEMSAVSALGVLHAHGVSVDWGAFFAGSGARRVDLPTYAFQRERFWPVRTGVTGDVSNAGLASVEHPLLGAAVALAGAEATVLTGRLSVRSVPWLADHVVHGQVLFPGTGFVELALRAGDEVGLDRIDELTLAVPLVLPENGAVHIQVRVDGSAFGVFSRPEHHEGHWTQHAFGVLAASEVTTADLSEWPPAGAEAVALDGFYERLGGLGFGYGPTFRGLRAAWRRGHEVYAEVALPGDTADQCAAYGLHPALLDAVLHATSLTGDAHRSVLPFAWEGVTLHAAGAAALRVKLTGNPANGVTITVADVAGNPVATVDSLVFREVTADQIGPSTDALYRIDWSTPVRAVDEPVTAVVLGDDPSGVADRLRSAGVMVSTAADLASLGDAAADAVVVPLAADGDVLVGTHDLAERVLGLLQHRLASHAADGTRLVFVVDGADLTAAALCGLVRSAQTENPGRFVLVDTDHGPLPLGAVLGVDEPQVRVRDGEVRAARLARLTAPAAGTDWDADGTVLITGGTGGLGAALARHLAAERGVRHLLLLSRRGPAADGVAELVADLAELGATATVLACDVEDREALATALGGVPAEHPLRAVVHAAGVLDDGVIDSLTPERLAAVLRVKADGAWHLHELTADLDAFVLFSSVAGILGSAGQGNYAAGNAFLDALAAHRRAHGLPGLSLAWGAWAPETGMTAGLTDADRARLAREGVPPLTVEQGMALFDAALSVTDEAVVSPVLLDLAALRARGEIPALLRGLVPTRGRRIAVNAGEAADGLARSLSALPEADRTEVVLDLVRGRVAAVLGYEASASVDPVRSFQELGLDSLTAVELRNGLAAVTGLRLSATLVFDYPTCAVLADHLLDELLGVEQTLTPVAVLPPVSDDPVVIVGMACRYPGGVRSPEDLWRLATDEVDAVSSFPVNRGWDLEGLYDPDPDHLGTSYAREAGFLHDAADFDAEFFGMSPREALATDAQQRLLLETSWEALERVGVDPVSLRGSRTGVFAGVMYSDYSELLNTPEFEGYRGNGSAPSLVSGRVAYTFGFEGPAVTVDTACSSSLVALHWAAQALRSGDCDLALAGGVTVLSTPNLFIDFSRQRGMSADGRCRSYADSADGVGWSEGVGMLVVERLSDAVRNGHEVLAVVRGSAVNQDGASNGLTAPNGPSQQRVIRQALAGAGLEPSEVDVVEGHGTGTALGDPIEAQALLAAYGRGRETPLLLGSVKSNIGHTQAAAGVAGVIKMVMAMRHGVVPRTLHVDRPSSHVDWESGDVDLATESVVWPVVGRPRRAGVSSFGISGTNAHTILEQAPVVEAVESEPSDVVVPWLVSGRSAVAVREQFGRLAEVSARPLDVAYSLMLRSRFDFRLVSVGRTRGELVSSVVESVVGDGRLGVVFTGQGSQRLGMGRGLYERFPVFAGAFDAVMVELGGDVREVMWGGDGVELSRTGWAQPALFALEVALFRLVESWGVRPEVVAGHSLGEVVAAHVAGVLSLGDACRLVRARARLMDGLPVGGAMLAVSASEADVVGVLSGGVCVAVVNGPGSVVVSGDVEGVEGVAERAVELGWKCRRLSVSHAFHSPLMDPMLEEFAEVVGGLEFCEPVLRLMSGDPVNPEYWVRHVREAVRFGDAVRGMVDSGVGTFLELGPDGTLSAMIQDVAEVTTVPVLRRGRDEEMSAVSALGVLHAHGVSVDWGAFFAGSGARRVDLPTYAFQRERFWPEPLDVVLSSVGHPLLSSVVVLADGDGVVLSGRLSLRAQPWLGDHVVHGQVLFPGTGFVELALRAGDEVGLERIEELTMVAPLVLPERGGVELQVSVDGGGRVGFFSRPEGVDGSWTRHAVGVLGRGAGSVADVGVWPPVGAESLSLDGFYDRVLDLGFGYGSSFRGLRSVWRADDGVLFAEVELPEGVSGQFGVHPALFDAVLHALGVAGGGELSRLPFAWEGVTLHAAGATALRVRLGVDGDTVSVVAADGTGACVLSVDALTLRAVTADQFGRVDSLFRVEWSTSVPAVGVDGVRFVELVGDGDVVESAHVLAGRVLELVREPDSRVVFVTRGVVSGADPAAAVVWGLVRSAQSESPGRFWLVDVEGEGDPVVTGEPQVVVRGGEAFAARLVREGVGERRLWSGGGRVLITGGTGGLGALVARHLVAECGVRELLLLSRRGSAAVGVGELVAELEGGGARVGVVACDVADRSALAGVLERYPVTGVVHAAGVLDDGVLESLTPERLDRVLRPKVDAAWYLHELVGDVEHFVVFSSVAGVLGAAGQANYAAGNAFLDALAVHRRARGWSGVSLAWGPWGQGAGMTEELAEADLARMRRSGVLPLAPAEGLALFDGAGEGAVVPVKLDLAALRAAGQVPALLHNLIRTRNHRAVARTGEAGGLVHRLVGLTVGERNDLVLDLVRGRVAAVLGYEASASVDPVRSFQELGLDSLTAVELRNGLAAVTGLRLSATLVFDYPTCAVLADHILDELIGTVEEPSVRAGVLPPVSDDPVVIVGMACRYPGGVRSPEDLWRLVIDGIDAVDGFPNDRGWDLDALYHPDAEHTGTSYTRSGGFLYDAADFDAEFFGMSPREALATDAQQRLLLETSWEALERVGVDPVSLRGSRTGVFAGVMYGDYSDLLTGAEFEGFRGNGSSASVASGRVAYSLGLEGPAVTVDTACSSSLVALHSAAQALRSGDCDLALAGGVTVLSTPELFVEFSRQRGMSADGRCRSYADSADGVGWSEGVGMLVVERLSDAVRNGHEVLAVVRGSAVNQDGASNGLTAPNGPSQQRVIRQALAGAGLEPSEVDVVEGHGTGTALGDPIEAQALLAAYGRGRETPLLLGSVKSNIGHTQAAAGVAGVIKMVMAMRHGVVPRTLHVDRPSSHVDWSAGAVTLAAEASVWPVVGRPRRAGVSSFGISGTNVHTILEQYPVSPVEVEPADIVVPWVVAGKTAAALREQVSRVVGSAGHPLDLGYSLATSRSAFEHRAVLVGRTRGELVSSVVESVVGDGRLGVVFTGQGSQRLGMGRGLYERFPVFAGAFDAVMVELGGDVREVMWGGDGVELSRTGWAQPALFALEVALFRLVESWGVRPEVVAGHSLGEVVAAHVAGVLSLGDACRLVRARARLMDGLPVGGAMLAVSASEADVVGVLSGGVCVAVVNGPGSVVVSGDVEGVEGVAERAVELGWKCRRLSVSHAFHSPLMDPMLEEFAEVVGGLEFCEPVLRLMSGDPVNPEYWVRHVREAVRFGDAVRGMVDSGVGTFLELGPDGTLSAMIQDVAEVTTVPVLRRGRDEEMSAVSALGVLHAHGVSVDWGAFFAGSGARRVDLPTYAFQRERFWPEPLDVVLSSVGHPLLSSVVVLADGDGVVLSGRLSLRAQPWLGDHVVHGQVLFPGTGFVELALRAGDEVGLERIEELTMVAPLVLPERGGVELQVSVDGGGRVGFFSRPEGVDGSWTRHAVGVLGRGAGSVADVGVWPPVGAESLSLDGFYDRVLDLGFGYGSSFRGLRSVWRADDGVLFAEVELPEGVSGQFGVHPALFDAVLHALGVAGGGELSRLPFAWEGVTLHAAGATALRVRLGVDGDTVSVVAADGTGACVLSVDALTLRAVTADQFGRVDSLFRVEWSTSVPAVGVDGVRFVELVGDGDVVESAHVLAGRVLELVREPDSRVVFVTRGVVSGADPAAAVVWGLVRSAQSESPGRFWLVDVEGEGDPVVTGEPQVVVRGGEAFAARLVREGVGERRLWSGGGRVLITGGTGGLGALVARHLVAECGVRELLLLSRRGSAAVGVGELVAELEGGGARVGVVACDVADRSALAGVLERYPVTGVVHAAGVLDDGVLESLTPERLDRVLRPKVDAAWYLHELVGDVEHFVVFSSVAGVLGAAGQANYAAGNAFLDALAVHRRARGWSGVSLAWGPWGQGAGMTEELAEADLARMRRSGVLPLAPAEGLALFDGAGEGAVVPVKLDLAALRAAGQVPALLHNLIRTRNHRAMAAAAPTGGGFVAALAAAAPADRPEQVLELIRRHAASVLGHGDATELLPNRRFQDLGFDSLIAIEFRNRIGDEIGQRLPAALLFDYPTPAELVDHLLPIMVAEEPTGPAALLAELDRLERVLDETTVDDERLHRQIAGRLDVLRGRWTTGQEKNEEGFDVESATDDDMFRMLDGELGLGQ</sequence>
<dbReference type="InterPro" id="IPR036291">
    <property type="entry name" value="NAD(P)-bd_dom_sf"/>
</dbReference>
<feature type="domain" description="Carrier" evidence="10">
    <location>
        <begin position="4679"/>
        <end position="4754"/>
    </location>
</feature>
<feature type="domain" description="Ketosynthase family 3 (KS3)" evidence="11">
    <location>
        <begin position="4773"/>
        <end position="5195"/>
    </location>
</feature>
<dbReference type="InterPro" id="IPR020806">
    <property type="entry name" value="PKS_PP-bd"/>
</dbReference>
<dbReference type="PROSITE" id="PS52004">
    <property type="entry name" value="KS3_2"/>
    <property type="match status" value="4"/>
</dbReference>
<dbReference type="PANTHER" id="PTHR43775:SF51">
    <property type="entry name" value="INACTIVE PHENOLPHTHIOCEROL SYNTHESIS POLYKETIDE SYNTHASE TYPE I PKS1-RELATED"/>
    <property type="match status" value="1"/>
</dbReference>
<dbReference type="SUPFAM" id="SSF51735">
    <property type="entry name" value="NAD(P)-binding Rossmann-fold domains"/>
    <property type="match status" value="8"/>
</dbReference>
<feature type="domain" description="PKS/mFAS DH" evidence="12">
    <location>
        <begin position="5617"/>
        <end position="5879"/>
    </location>
</feature>
<feature type="region of interest" description="C-terminal hotdog fold" evidence="9">
    <location>
        <begin position="2482"/>
        <end position="2618"/>
    </location>
</feature>
<dbReference type="SMART" id="SM00823">
    <property type="entry name" value="PKS_PP"/>
    <property type="match status" value="4"/>
</dbReference>
<dbReference type="CDD" id="cd08956">
    <property type="entry name" value="KR_3_FAS_SDR_x"/>
    <property type="match status" value="3"/>
</dbReference>
<dbReference type="GO" id="GO:0031177">
    <property type="term" value="F:phosphopantetheine binding"/>
    <property type="evidence" value="ECO:0007669"/>
    <property type="project" value="InterPro"/>
</dbReference>
<dbReference type="PROSITE" id="PS00606">
    <property type="entry name" value="KS3_1"/>
    <property type="match status" value="4"/>
</dbReference>
<evidence type="ECO:0000256" key="3">
    <source>
        <dbReference type="ARBA" id="ARBA00022450"/>
    </source>
</evidence>
<dbReference type="Gene3D" id="3.40.366.10">
    <property type="entry name" value="Malonyl-Coenzyme A Acyl Carrier Protein, domain 2"/>
    <property type="match status" value="4"/>
</dbReference>
<dbReference type="GO" id="GO:0006633">
    <property type="term" value="P:fatty acid biosynthetic process"/>
    <property type="evidence" value="ECO:0007669"/>
    <property type="project" value="InterPro"/>
</dbReference>
<protein>
    <submittedName>
        <fullName evidence="13">SDR family NAD(P)-dependent oxidoreductase</fullName>
    </submittedName>
</protein>
<dbReference type="NCBIfam" id="NF045894">
    <property type="entry name" value="PKS_plus_SDR"/>
    <property type="match status" value="1"/>
</dbReference>
<keyword evidence="7" id="KW-0511">Multifunctional enzyme</keyword>
<dbReference type="GO" id="GO:0004312">
    <property type="term" value="F:fatty acid synthase activity"/>
    <property type="evidence" value="ECO:0007669"/>
    <property type="project" value="TreeGrafter"/>
</dbReference>
<dbReference type="Gene3D" id="3.40.50.720">
    <property type="entry name" value="NAD(P)-binding Rossmann-like Domain"/>
    <property type="match status" value="4"/>
</dbReference>
<dbReference type="SUPFAM" id="SSF47336">
    <property type="entry name" value="ACP-like"/>
    <property type="match status" value="4"/>
</dbReference>
<dbReference type="GO" id="GO:0004315">
    <property type="term" value="F:3-oxoacyl-[acyl-carrier-protein] synthase activity"/>
    <property type="evidence" value="ECO:0007669"/>
    <property type="project" value="InterPro"/>
</dbReference>
<keyword evidence="8" id="KW-0012">Acyltransferase</keyword>
<dbReference type="Pfam" id="PF00109">
    <property type="entry name" value="ketoacyl-synt"/>
    <property type="match status" value="4"/>
</dbReference>
<dbReference type="GO" id="GO:0033068">
    <property type="term" value="P:macrolide biosynthetic process"/>
    <property type="evidence" value="ECO:0007669"/>
    <property type="project" value="UniProtKB-ARBA"/>
</dbReference>
<dbReference type="Gene3D" id="3.30.70.3290">
    <property type="match status" value="4"/>
</dbReference>
<evidence type="ECO:0000256" key="2">
    <source>
        <dbReference type="ARBA" id="ARBA00004792"/>
    </source>
</evidence>
<dbReference type="InterPro" id="IPR050091">
    <property type="entry name" value="PKS_NRPS_Biosynth_Enz"/>
</dbReference>
<dbReference type="EMBL" id="CP031194">
    <property type="protein sequence ID" value="AXG81919.1"/>
    <property type="molecule type" value="Genomic_DNA"/>
</dbReference>
<evidence type="ECO:0000256" key="7">
    <source>
        <dbReference type="ARBA" id="ARBA00023268"/>
    </source>
</evidence>
<feature type="active site" description="Proton donor; for dehydratase activity" evidence="9">
    <location>
        <position position="4202"/>
    </location>
</feature>
<feature type="region of interest" description="N-terminal hotdog fold" evidence="9">
    <location>
        <begin position="2354"/>
        <end position="2471"/>
    </location>
</feature>
<name>A0A345HYZ5_9ACTN</name>
<dbReference type="Pfam" id="PF00698">
    <property type="entry name" value="Acyl_transf_1"/>
    <property type="match status" value="4"/>
</dbReference>
<dbReference type="InterPro" id="IPR049551">
    <property type="entry name" value="PKS_DH_C"/>
</dbReference>
<dbReference type="Pfam" id="PF16197">
    <property type="entry name" value="KAsynt_C_assoc"/>
    <property type="match status" value="4"/>
</dbReference>
<dbReference type="InterPro" id="IPR020841">
    <property type="entry name" value="PKS_Beta-ketoAc_synthase_dom"/>
</dbReference>
<dbReference type="InterPro" id="IPR016036">
    <property type="entry name" value="Malonyl_transacylase_ACP-bd"/>
</dbReference>
<evidence type="ECO:0000256" key="8">
    <source>
        <dbReference type="ARBA" id="ARBA00023315"/>
    </source>
</evidence>
<feature type="domain" description="Ketosynthase family 3 (KS3)" evidence="11">
    <location>
        <begin position="36"/>
        <end position="458"/>
    </location>
</feature>
<dbReference type="InterPro" id="IPR057326">
    <property type="entry name" value="KR_dom"/>
</dbReference>
<dbReference type="CDD" id="cd08952">
    <property type="entry name" value="KR_1_SDR_x"/>
    <property type="match status" value="1"/>
</dbReference>
<evidence type="ECO:0000259" key="11">
    <source>
        <dbReference type="PROSITE" id="PS52004"/>
    </source>
</evidence>
<evidence type="ECO:0000256" key="6">
    <source>
        <dbReference type="ARBA" id="ARBA00023194"/>
    </source>
</evidence>
<dbReference type="Pfam" id="PF18369">
    <property type="entry name" value="PKS_DE"/>
    <property type="match status" value="1"/>
</dbReference>
<dbReference type="Pfam" id="PF22953">
    <property type="entry name" value="SpnB_Rossmann"/>
    <property type="match status" value="1"/>
</dbReference>
<feature type="active site" description="Proton acceptor; for dehydratase activity" evidence="9">
    <location>
        <position position="4046"/>
    </location>
</feature>
<dbReference type="Gene3D" id="1.10.1200.10">
    <property type="entry name" value="ACP-like"/>
    <property type="match status" value="4"/>
</dbReference>
<dbReference type="InterPro" id="IPR055123">
    <property type="entry name" value="SpnB-like_Rossmann"/>
</dbReference>
<dbReference type="InterPro" id="IPR013968">
    <property type="entry name" value="PKS_KR"/>
</dbReference>
<dbReference type="SUPFAM" id="SSF53901">
    <property type="entry name" value="Thiolase-like"/>
    <property type="match status" value="4"/>
</dbReference>
<dbReference type="OrthoDB" id="9778690at2"/>
<keyword evidence="6" id="KW-0045">Antibiotic biosynthesis</keyword>
<dbReference type="InterPro" id="IPR006162">
    <property type="entry name" value="Ppantetheine_attach_site"/>
</dbReference>
<dbReference type="InterPro" id="IPR041618">
    <property type="entry name" value="PKS_DE"/>
</dbReference>
<feature type="domain" description="Ketosynthase family 3 (KS3)" evidence="11">
    <location>
        <begin position="1504"/>
        <end position="1925"/>
    </location>
</feature>
<feature type="active site" description="Proton donor; for dehydratase activity" evidence="9">
    <location>
        <position position="2543"/>
    </location>
</feature>
<dbReference type="InterPro" id="IPR032821">
    <property type="entry name" value="PKS_assoc"/>
</dbReference>
<keyword evidence="14" id="KW-1185">Reference proteome</keyword>
<evidence type="ECO:0000259" key="12">
    <source>
        <dbReference type="PROSITE" id="PS52019"/>
    </source>
</evidence>
<dbReference type="Pfam" id="PF21089">
    <property type="entry name" value="PKS_DH_N"/>
    <property type="match status" value="3"/>
</dbReference>
<dbReference type="SUPFAM" id="SSF52151">
    <property type="entry name" value="FabD/lysophospholipase-like"/>
    <property type="match status" value="4"/>
</dbReference>
<dbReference type="SMART" id="SM00826">
    <property type="entry name" value="PKS_DH"/>
    <property type="match status" value="3"/>
</dbReference>
<feature type="domain" description="Ketosynthase family 3 (KS3)" evidence="11">
    <location>
        <begin position="3170"/>
        <end position="3592"/>
    </location>
</feature>
<dbReference type="SUPFAM" id="SSF55048">
    <property type="entry name" value="Probable ACP-binding domain of malonyl-CoA ACP transacylase"/>
    <property type="match status" value="4"/>
</dbReference>
<dbReference type="PANTHER" id="PTHR43775">
    <property type="entry name" value="FATTY ACID SYNTHASE"/>
    <property type="match status" value="1"/>
</dbReference>
<keyword evidence="5" id="KW-0808">Transferase</keyword>
<dbReference type="InterPro" id="IPR018201">
    <property type="entry name" value="Ketoacyl_synth_AS"/>
</dbReference>
<evidence type="ECO:0000313" key="14">
    <source>
        <dbReference type="Proteomes" id="UP000253868"/>
    </source>
</evidence>
<dbReference type="SMART" id="SM00827">
    <property type="entry name" value="PKS_AT"/>
    <property type="match status" value="4"/>
</dbReference>
<feature type="active site" description="Proton acceptor; for dehydratase activity" evidence="9">
    <location>
        <position position="5649"/>
    </location>
</feature>
<dbReference type="PROSITE" id="PS00012">
    <property type="entry name" value="PHOSPHOPANTETHEINE"/>
    <property type="match status" value="3"/>
</dbReference>
<dbReference type="InterPro" id="IPR020807">
    <property type="entry name" value="PKS_DH"/>
</dbReference>
<feature type="region of interest" description="C-terminal hotdog fold" evidence="9">
    <location>
        <begin position="5746"/>
        <end position="5879"/>
    </location>
</feature>
<feature type="domain" description="PKS/mFAS DH" evidence="12">
    <location>
        <begin position="2354"/>
        <end position="2618"/>
    </location>
</feature>
<dbReference type="Pfam" id="PF02801">
    <property type="entry name" value="Ketoacyl-synt_C"/>
    <property type="match status" value="4"/>
</dbReference>
<dbReference type="FunFam" id="3.40.47.10:FF:000019">
    <property type="entry name" value="Polyketide synthase type I"/>
    <property type="match status" value="4"/>
</dbReference>
<dbReference type="Gene3D" id="3.40.47.10">
    <property type="match status" value="4"/>
</dbReference>
<evidence type="ECO:0000313" key="13">
    <source>
        <dbReference type="EMBL" id="AXG81919.1"/>
    </source>
</evidence>
<dbReference type="Pfam" id="PF08659">
    <property type="entry name" value="KR"/>
    <property type="match status" value="4"/>
</dbReference>
<dbReference type="Gene3D" id="3.10.129.110">
    <property type="entry name" value="Polyketide synthase dehydratase"/>
    <property type="match status" value="3"/>
</dbReference>
<dbReference type="InterPro" id="IPR042104">
    <property type="entry name" value="PKS_dehydratase_sf"/>
</dbReference>